<proteinExistence type="predicted"/>
<feature type="compositionally biased region" description="Basic and acidic residues" evidence="1">
    <location>
        <begin position="123"/>
        <end position="136"/>
    </location>
</feature>
<sequence length="1790" mass="203871">MMSGAVILWQDIEVPLDSWISSLILRESFDVPDDWLEPDAPWKLLQILRSLCKIDIHGKSLMLLALDEPLSKKDFDGAARDISKLLASSVPSEGTEKLSEEHVESFTTPHPMDKTSQSVSNETEDHAKKASSDRWYKQINSTDIGKDLSERKQIGMHPNFQKANENNYHSKAIYNQEDVSAWSKQSTEPVSQSGPNKPSKNMDKLYPQRSFYGDQMEVENNSQISLSRSAFLLPHVDTIHCQNLFLGRLLSNMKHENDTLMDIQYDENVKDILLHCQHGKGNFWKAAVQATCDNGSKMPTCEQTFLMEEPANSLITLKLMHCKLILNTERGYPCLYVSREEDETMTLETWISSLILREAFSEIPDDWLISDRPLKDIQIDFSLCKVVVHQKSLMLFALDEPDSKKDLEGAAHIIRNLLFLSKIKFKETIGDSELLGTGNLVEDASTDQNQAFLSQSQREQRHNTNKQSTGNLKQQFWESFVFPGLPQFLKSEDGKRMLSELNDTFQCEIYISSDHGNYPSTLKETLHISGTCYSGVILKTARCRKWKMHLTQSNPTDMNADMVVDIVLSDEVHEATVKQGQIENNLNLFLPNWCCPEGIDCHELFSQQREKLLVVFKLIFEQIVHLNCQYVVISTDDMTKPGCPSFPAEDVAHAVVNALLDTEIQDTLNVYICGTHNLWIFKAFEYTLNKCHLFLQKPDESDWDVISNEVSIEAPNYTMLQKNTNITIDVVSSTSQEFLFQNDGLCCYPMVFTSSLVIPTLKEDDIRFVEKRIFSQCADGLLPGHTLNIPLKGQQALMYCCAPWGYQAEQALDCALEKIIQYVTAHSKIWIILPGDFHEKILVQKVFQKLDSVVASIRAGSQIYFVYPQTQLLSRNLNFCPTPHHINHIELSEDIHRFCRCLRLAEFFYDEENTKPRAPLPSFFMKPSSFTPSAGRDPALDAFIKAVTKDLMTCQPRKCFPNIRTEEKRALKELKNNADIIIKPADKGGAVVVLNTTDHIAECTRQLSNASYYRKLYSDPTKKYNKRISDRLEIGVRSGEIDSDTAKRLIVPHPVPGRFYILPKIHKEGNPGRPIISGNGCPTEIISLFVDYHLKDLVRLVPSYVQDDMDFLRKIHDINELALFPQIPSYVQRMSAPCTRIFLTGKVFKAELKKRTPKSKSWINSIVSYFLPENKEVKENDASSSKINITKSQTPSIELTFLATSENCANQARNQLQQELHKLLKQNNCKLTLDPKRVHNIQDLEHLVKKAFGVSACLQHQIQTKAQRKKRKKNKRKKPERLELFVTSLTKNSTSDLIHSITEMYGPEVFMRYTEHTKKGESNNASQTLTKATKPIMQTPQNEVIGAGETSLSWPTPGRSNEERHRNRVQTANLLEGIAESSSSEEETEEEMPYQYKSGKEKAAESTNWERRVTPRLNTLSTDFERNKDAQMRQNAGQVDPQRSESAYTLKISGNASHHSMLPGKEQKLPGRLNEKRNGNRVQTANLSDETTESSSSEEDAEEEMSYQYKSSKEMAEESTKCKSRVTSRLNALSSDAERNKDAQMRQSTGQVDSQRNESADTHKVSGNASYHTMPSAKKTIFQDANGANSSPSQNEKHHMDWKNKSSEDSSQAAPQHFEWFYKYVSESGAPVMEFCDSETSQVLERAFVNERRRSVKIGSGRVNLDHLTALSKHGDRPLFRMEVFPPPLMDAVLPPEHWCKEGCRFIPVNAKSAGYVESLKLLNDSFRNFSVEILKMEAVESPLLLKRFYCKKQQMKNSQEKVLWHRIATEHKALASQYGLHYNFMAIPK</sequence>
<accession>A0AAV4B6D1</accession>
<feature type="non-terminal residue" evidence="2">
    <location>
        <position position="1790"/>
    </location>
</feature>
<feature type="region of interest" description="Disordered" evidence="1">
    <location>
        <begin position="180"/>
        <end position="204"/>
    </location>
</feature>
<gene>
    <name evidence="2" type="ORF">PoB_004116300</name>
</gene>
<evidence type="ECO:0000313" key="2">
    <source>
        <dbReference type="EMBL" id="GFO14658.1"/>
    </source>
</evidence>
<reference evidence="2 3" key="1">
    <citation type="journal article" date="2021" name="Elife">
        <title>Chloroplast acquisition without the gene transfer in kleptoplastic sea slugs, Plakobranchus ocellatus.</title>
        <authorList>
            <person name="Maeda T."/>
            <person name="Takahashi S."/>
            <person name="Yoshida T."/>
            <person name="Shimamura S."/>
            <person name="Takaki Y."/>
            <person name="Nagai Y."/>
            <person name="Toyoda A."/>
            <person name="Suzuki Y."/>
            <person name="Arimoto A."/>
            <person name="Ishii H."/>
            <person name="Satoh N."/>
            <person name="Nishiyama T."/>
            <person name="Hasebe M."/>
            <person name="Maruyama T."/>
            <person name="Minagawa J."/>
            <person name="Obokata J."/>
            <person name="Shigenobu S."/>
        </authorList>
    </citation>
    <scope>NUCLEOTIDE SEQUENCE [LARGE SCALE GENOMIC DNA]</scope>
</reference>
<feature type="compositionally biased region" description="Acidic residues" evidence="1">
    <location>
        <begin position="1490"/>
        <end position="1505"/>
    </location>
</feature>
<organism evidence="2 3">
    <name type="scientific">Plakobranchus ocellatus</name>
    <dbReference type="NCBI Taxonomy" id="259542"/>
    <lineage>
        <taxon>Eukaryota</taxon>
        <taxon>Metazoa</taxon>
        <taxon>Spiralia</taxon>
        <taxon>Lophotrochozoa</taxon>
        <taxon>Mollusca</taxon>
        <taxon>Gastropoda</taxon>
        <taxon>Heterobranchia</taxon>
        <taxon>Euthyneura</taxon>
        <taxon>Panpulmonata</taxon>
        <taxon>Sacoglossa</taxon>
        <taxon>Placobranchoidea</taxon>
        <taxon>Plakobranchidae</taxon>
        <taxon>Plakobranchus</taxon>
    </lineage>
</organism>
<feature type="compositionally biased region" description="Basic and acidic residues" evidence="1">
    <location>
        <begin position="1595"/>
        <end position="1608"/>
    </location>
</feature>
<feature type="compositionally biased region" description="Acidic residues" evidence="1">
    <location>
        <begin position="1383"/>
        <end position="1392"/>
    </location>
</feature>
<feature type="compositionally biased region" description="Polar residues" evidence="1">
    <location>
        <begin position="1525"/>
        <end position="1534"/>
    </location>
</feature>
<feature type="region of interest" description="Disordered" evidence="1">
    <location>
        <begin position="90"/>
        <end position="136"/>
    </location>
</feature>
<evidence type="ECO:0000256" key="1">
    <source>
        <dbReference type="SAM" id="MobiDB-lite"/>
    </source>
</evidence>
<feature type="compositionally biased region" description="Basic and acidic residues" evidence="1">
    <location>
        <begin position="1465"/>
        <end position="1478"/>
    </location>
</feature>
<feature type="compositionally biased region" description="Basic and acidic residues" evidence="1">
    <location>
        <begin position="1398"/>
        <end position="1413"/>
    </location>
</feature>
<feature type="compositionally biased region" description="Polar residues" evidence="1">
    <location>
        <begin position="1444"/>
        <end position="1458"/>
    </location>
</feature>
<feature type="compositionally biased region" description="Basic and acidic residues" evidence="1">
    <location>
        <begin position="1555"/>
        <end position="1564"/>
    </location>
</feature>
<feature type="compositionally biased region" description="Basic and acidic residues" evidence="1">
    <location>
        <begin position="1511"/>
        <end position="1521"/>
    </location>
</feature>
<dbReference type="EMBL" id="BLXT01004580">
    <property type="protein sequence ID" value="GFO14658.1"/>
    <property type="molecule type" value="Genomic_DNA"/>
</dbReference>
<feature type="compositionally biased region" description="Polar residues" evidence="1">
    <location>
        <begin position="1545"/>
        <end position="1554"/>
    </location>
</feature>
<dbReference type="Proteomes" id="UP000735302">
    <property type="component" value="Unassembled WGS sequence"/>
</dbReference>
<protein>
    <submittedName>
        <fullName evidence="2">Uncharacterized protein</fullName>
    </submittedName>
</protein>
<feature type="compositionally biased region" description="Basic and acidic residues" evidence="1">
    <location>
        <begin position="94"/>
        <end position="104"/>
    </location>
</feature>
<feature type="compositionally biased region" description="Polar residues" evidence="1">
    <location>
        <begin position="182"/>
        <end position="199"/>
    </location>
</feature>
<comment type="caution">
    <text evidence="2">The sequence shown here is derived from an EMBL/GenBank/DDBJ whole genome shotgun (WGS) entry which is preliminary data.</text>
</comment>
<feature type="region of interest" description="Disordered" evidence="1">
    <location>
        <begin position="1377"/>
        <end position="1609"/>
    </location>
</feature>
<keyword evidence="3" id="KW-1185">Reference proteome</keyword>
<evidence type="ECO:0000313" key="3">
    <source>
        <dbReference type="Proteomes" id="UP000735302"/>
    </source>
</evidence>
<name>A0AAV4B6D1_9GAST</name>